<comment type="caution">
    <text evidence="12">The sequence shown here is derived from an EMBL/GenBank/DDBJ whole genome shotgun (WGS) entry which is preliminary data.</text>
</comment>
<gene>
    <name evidence="12" type="ORF">DFR57_11426</name>
</gene>
<dbReference type="InterPro" id="IPR003439">
    <property type="entry name" value="ABC_transporter-like_ATP-bd"/>
</dbReference>
<keyword evidence="7 9" id="KW-1133">Transmembrane helix</keyword>
<evidence type="ECO:0000313" key="13">
    <source>
        <dbReference type="Proteomes" id="UP000252585"/>
    </source>
</evidence>
<evidence type="ECO:0000256" key="7">
    <source>
        <dbReference type="ARBA" id="ARBA00022989"/>
    </source>
</evidence>
<dbReference type="Pfam" id="PF00005">
    <property type="entry name" value="ABC_tran"/>
    <property type="match status" value="1"/>
</dbReference>
<evidence type="ECO:0000256" key="2">
    <source>
        <dbReference type="ARBA" id="ARBA00022448"/>
    </source>
</evidence>
<dbReference type="RefSeq" id="WP_114353976.1">
    <property type="nucleotide sequence ID" value="NZ_QPJJ01000014.1"/>
</dbReference>
<dbReference type="SUPFAM" id="SSF52540">
    <property type="entry name" value="P-loop containing nucleoside triphosphate hydrolases"/>
    <property type="match status" value="1"/>
</dbReference>
<feature type="domain" description="ABC transporter" evidence="10">
    <location>
        <begin position="331"/>
        <end position="563"/>
    </location>
</feature>
<dbReference type="InterPro" id="IPR011527">
    <property type="entry name" value="ABC1_TM_dom"/>
</dbReference>
<dbReference type="PROSITE" id="PS50893">
    <property type="entry name" value="ABC_TRANSPORTER_2"/>
    <property type="match status" value="1"/>
</dbReference>
<dbReference type="Gene3D" id="1.20.1560.10">
    <property type="entry name" value="ABC transporter type 1, transmembrane domain"/>
    <property type="match status" value="1"/>
</dbReference>
<dbReference type="GO" id="GO:0005886">
    <property type="term" value="C:plasma membrane"/>
    <property type="evidence" value="ECO:0007669"/>
    <property type="project" value="UniProtKB-SubCell"/>
</dbReference>
<evidence type="ECO:0000256" key="6">
    <source>
        <dbReference type="ARBA" id="ARBA00022840"/>
    </source>
</evidence>
<dbReference type="GO" id="GO:0015421">
    <property type="term" value="F:ABC-type oligopeptide transporter activity"/>
    <property type="evidence" value="ECO:0007669"/>
    <property type="project" value="TreeGrafter"/>
</dbReference>
<accession>A0A368X8E7</accession>
<sequence>MRKMWKYIHLYRKSMIIALSLMIVELIVELVQPLIMARIIDDGIVAEDLGVVYRYGALLLVLTVIAFIGGVSSSFFAADVSQGVGHDLRRDMYRNIQMFSAMKVQQFATSTLLTRMTNDVTQIQGLLFAFMRIMLRAPLFIILGIVMSFIIHPPLAWILLLTIPVLFFIMFWLMLKGMKYFKLVQEKIDQVNGIIRENLLAIRLVKAFHRMKFENKRFKKVNTSLKDKNKKALWVMEIVLPITMLIMNIAMIALLWFGNIQLNAGEAQAGEVVAIINYATRMLASFGVFSFLLMNVSRGRASAKRVNDVLDEEPDDVTTNSGGTAEIVGKVSFEKVDFVYPTTEQLVLKDLTFSVNASEKIGILGETGSGKSTLLHLIPYLYTASDGSIYIDDKPITDWGNQVRHGITLVPQEGFLFSGTIKENIAWGNEHLTDEEITLAAKDAMLHDFVMSLPDGYDTLVGQRGVNLSGGQKQRLSIARALADNPKILLLDDSTSALDAATEETVLEAIRKRACTTFLVSQKISSVIDADKILVLEKGAIVGLGKHEELLRNNQLYQLIWDSQTKEEVRIDEV</sequence>
<dbReference type="SUPFAM" id="SSF90123">
    <property type="entry name" value="ABC transporter transmembrane region"/>
    <property type="match status" value="1"/>
</dbReference>
<evidence type="ECO:0000256" key="5">
    <source>
        <dbReference type="ARBA" id="ARBA00022741"/>
    </source>
</evidence>
<feature type="transmembrane region" description="Helical" evidence="9">
    <location>
        <begin position="133"/>
        <end position="151"/>
    </location>
</feature>
<evidence type="ECO:0000256" key="3">
    <source>
        <dbReference type="ARBA" id="ARBA00022475"/>
    </source>
</evidence>
<dbReference type="GO" id="GO:0016887">
    <property type="term" value="F:ATP hydrolysis activity"/>
    <property type="evidence" value="ECO:0007669"/>
    <property type="project" value="InterPro"/>
</dbReference>
<feature type="transmembrane region" description="Helical" evidence="9">
    <location>
        <begin position="157"/>
        <end position="175"/>
    </location>
</feature>
<dbReference type="OrthoDB" id="9770415at2"/>
<feature type="transmembrane region" description="Helical" evidence="9">
    <location>
        <begin position="278"/>
        <end position="296"/>
    </location>
</feature>
<evidence type="ECO:0000256" key="9">
    <source>
        <dbReference type="SAM" id="Phobius"/>
    </source>
</evidence>
<evidence type="ECO:0000256" key="1">
    <source>
        <dbReference type="ARBA" id="ARBA00004651"/>
    </source>
</evidence>
<dbReference type="PANTHER" id="PTHR43394">
    <property type="entry name" value="ATP-DEPENDENT PERMEASE MDL1, MITOCHONDRIAL"/>
    <property type="match status" value="1"/>
</dbReference>
<dbReference type="InterPro" id="IPR027417">
    <property type="entry name" value="P-loop_NTPase"/>
</dbReference>
<keyword evidence="8 9" id="KW-0472">Membrane</keyword>
<name>A0A368X8E7_9BACI</name>
<dbReference type="InterPro" id="IPR039421">
    <property type="entry name" value="Type_1_exporter"/>
</dbReference>
<evidence type="ECO:0000256" key="4">
    <source>
        <dbReference type="ARBA" id="ARBA00022692"/>
    </source>
</evidence>
<keyword evidence="5" id="KW-0547">Nucleotide-binding</keyword>
<evidence type="ECO:0000256" key="8">
    <source>
        <dbReference type="ARBA" id="ARBA00023136"/>
    </source>
</evidence>
<evidence type="ECO:0000259" key="10">
    <source>
        <dbReference type="PROSITE" id="PS50893"/>
    </source>
</evidence>
<feature type="transmembrane region" description="Helical" evidence="9">
    <location>
        <begin position="232"/>
        <end position="258"/>
    </location>
</feature>
<dbReference type="CDD" id="cd18548">
    <property type="entry name" value="ABC_6TM_Tm287_like"/>
    <property type="match status" value="1"/>
</dbReference>
<keyword evidence="2" id="KW-0813">Transport</keyword>
<dbReference type="EMBL" id="QPJJ01000014">
    <property type="protein sequence ID" value="RCW64240.1"/>
    <property type="molecule type" value="Genomic_DNA"/>
</dbReference>
<keyword evidence="3" id="KW-1003">Cell membrane</keyword>
<reference evidence="12 13" key="1">
    <citation type="submission" date="2018-07" db="EMBL/GenBank/DDBJ databases">
        <title>Genomic Encyclopedia of Type Strains, Phase IV (KMG-IV): sequencing the most valuable type-strain genomes for metagenomic binning, comparative biology and taxonomic classification.</title>
        <authorList>
            <person name="Goeker M."/>
        </authorList>
    </citation>
    <scope>NUCLEOTIDE SEQUENCE [LARGE SCALE GENOMIC DNA]</scope>
    <source>
        <strain evidence="12 13">DSM 27696</strain>
    </source>
</reference>
<feature type="domain" description="ABC transmembrane type-1" evidence="11">
    <location>
        <begin position="16"/>
        <end position="298"/>
    </location>
</feature>
<dbReference type="FunFam" id="3.40.50.300:FF:000221">
    <property type="entry name" value="Multidrug ABC transporter ATP-binding protein"/>
    <property type="match status" value="1"/>
</dbReference>
<dbReference type="Gene3D" id="3.40.50.300">
    <property type="entry name" value="P-loop containing nucleotide triphosphate hydrolases"/>
    <property type="match status" value="1"/>
</dbReference>
<dbReference type="PROSITE" id="PS00211">
    <property type="entry name" value="ABC_TRANSPORTER_1"/>
    <property type="match status" value="1"/>
</dbReference>
<keyword evidence="4 9" id="KW-0812">Transmembrane</keyword>
<protein>
    <submittedName>
        <fullName evidence="12">ATP-binding cassette subfamily B protein</fullName>
    </submittedName>
</protein>
<comment type="subcellular location">
    <subcellularLocation>
        <location evidence="1">Cell membrane</location>
        <topology evidence="1">Multi-pass membrane protein</topology>
    </subcellularLocation>
</comment>
<feature type="transmembrane region" description="Helical" evidence="9">
    <location>
        <begin position="55"/>
        <end position="80"/>
    </location>
</feature>
<dbReference type="GO" id="GO:0005524">
    <property type="term" value="F:ATP binding"/>
    <property type="evidence" value="ECO:0007669"/>
    <property type="project" value="UniProtKB-KW"/>
</dbReference>
<dbReference type="AlphaFoldDB" id="A0A368X8E7"/>
<dbReference type="InterPro" id="IPR036640">
    <property type="entry name" value="ABC1_TM_sf"/>
</dbReference>
<dbReference type="PROSITE" id="PS50929">
    <property type="entry name" value="ABC_TM1F"/>
    <property type="match status" value="1"/>
</dbReference>
<evidence type="ECO:0000259" key="11">
    <source>
        <dbReference type="PROSITE" id="PS50929"/>
    </source>
</evidence>
<dbReference type="Proteomes" id="UP000252585">
    <property type="component" value="Unassembled WGS sequence"/>
</dbReference>
<dbReference type="InterPro" id="IPR017871">
    <property type="entry name" value="ABC_transporter-like_CS"/>
</dbReference>
<dbReference type="PANTHER" id="PTHR43394:SF1">
    <property type="entry name" value="ATP-BINDING CASSETTE SUB-FAMILY B MEMBER 10, MITOCHONDRIAL"/>
    <property type="match status" value="1"/>
</dbReference>
<dbReference type="Pfam" id="PF00664">
    <property type="entry name" value="ABC_membrane"/>
    <property type="match status" value="1"/>
</dbReference>
<keyword evidence="6 12" id="KW-0067">ATP-binding</keyword>
<keyword evidence="13" id="KW-1185">Reference proteome</keyword>
<organism evidence="12 13">
    <name type="scientific">Saliterribacillus persicus</name>
    <dbReference type="NCBI Taxonomy" id="930114"/>
    <lineage>
        <taxon>Bacteria</taxon>
        <taxon>Bacillati</taxon>
        <taxon>Bacillota</taxon>
        <taxon>Bacilli</taxon>
        <taxon>Bacillales</taxon>
        <taxon>Bacillaceae</taxon>
        <taxon>Saliterribacillus</taxon>
    </lineage>
</organism>
<proteinExistence type="predicted"/>
<dbReference type="InterPro" id="IPR003593">
    <property type="entry name" value="AAA+_ATPase"/>
</dbReference>
<dbReference type="SMART" id="SM00382">
    <property type="entry name" value="AAA"/>
    <property type="match status" value="1"/>
</dbReference>
<evidence type="ECO:0000313" key="12">
    <source>
        <dbReference type="EMBL" id="RCW64240.1"/>
    </source>
</evidence>
<feature type="transmembrane region" description="Helical" evidence="9">
    <location>
        <begin position="16"/>
        <end position="35"/>
    </location>
</feature>